<gene>
    <name evidence="1" type="ORF">FA95DRAFT_1596821</name>
</gene>
<reference evidence="1" key="2">
    <citation type="journal article" date="2022" name="New Phytol.">
        <title>Evolutionary transition to the ectomycorrhizal habit in the genomes of a hyperdiverse lineage of mushroom-forming fungi.</title>
        <authorList>
            <person name="Looney B."/>
            <person name="Miyauchi S."/>
            <person name="Morin E."/>
            <person name="Drula E."/>
            <person name="Courty P.E."/>
            <person name="Kohler A."/>
            <person name="Kuo A."/>
            <person name="LaButti K."/>
            <person name="Pangilinan J."/>
            <person name="Lipzen A."/>
            <person name="Riley R."/>
            <person name="Andreopoulos W."/>
            <person name="He G."/>
            <person name="Johnson J."/>
            <person name="Nolan M."/>
            <person name="Tritt A."/>
            <person name="Barry K.W."/>
            <person name="Grigoriev I.V."/>
            <person name="Nagy L.G."/>
            <person name="Hibbett D."/>
            <person name="Henrissat B."/>
            <person name="Matheny P.B."/>
            <person name="Labbe J."/>
            <person name="Martin F.M."/>
        </authorList>
    </citation>
    <scope>NUCLEOTIDE SEQUENCE</scope>
    <source>
        <strain evidence="1">FP105234-sp</strain>
    </source>
</reference>
<comment type="caution">
    <text evidence="1">The sequence shown here is derived from an EMBL/GenBank/DDBJ whole genome shotgun (WGS) entry which is preliminary data.</text>
</comment>
<name>A0ACB8RMP8_9AGAM</name>
<proteinExistence type="predicted"/>
<organism evidence="1 2">
    <name type="scientific">Auriscalpium vulgare</name>
    <dbReference type="NCBI Taxonomy" id="40419"/>
    <lineage>
        <taxon>Eukaryota</taxon>
        <taxon>Fungi</taxon>
        <taxon>Dikarya</taxon>
        <taxon>Basidiomycota</taxon>
        <taxon>Agaricomycotina</taxon>
        <taxon>Agaricomycetes</taxon>
        <taxon>Russulales</taxon>
        <taxon>Auriscalpiaceae</taxon>
        <taxon>Auriscalpium</taxon>
    </lineage>
</organism>
<evidence type="ECO:0000313" key="2">
    <source>
        <dbReference type="Proteomes" id="UP000814033"/>
    </source>
</evidence>
<reference evidence="1" key="1">
    <citation type="submission" date="2021-02" db="EMBL/GenBank/DDBJ databases">
        <authorList>
            <consortium name="DOE Joint Genome Institute"/>
            <person name="Ahrendt S."/>
            <person name="Looney B.P."/>
            <person name="Miyauchi S."/>
            <person name="Morin E."/>
            <person name="Drula E."/>
            <person name="Courty P.E."/>
            <person name="Chicoki N."/>
            <person name="Fauchery L."/>
            <person name="Kohler A."/>
            <person name="Kuo A."/>
            <person name="Labutti K."/>
            <person name="Pangilinan J."/>
            <person name="Lipzen A."/>
            <person name="Riley R."/>
            <person name="Andreopoulos W."/>
            <person name="He G."/>
            <person name="Johnson J."/>
            <person name="Barry K.W."/>
            <person name="Grigoriev I.V."/>
            <person name="Nagy L."/>
            <person name="Hibbett D."/>
            <person name="Henrissat B."/>
            <person name="Matheny P.B."/>
            <person name="Labbe J."/>
            <person name="Martin F."/>
        </authorList>
    </citation>
    <scope>NUCLEOTIDE SEQUENCE</scope>
    <source>
        <strain evidence="1">FP105234-sp</strain>
    </source>
</reference>
<evidence type="ECO:0000313" key="1">
    <source>
        <dbReference type="EMBL" id="KAI0045461.1"/>
    </source>
</evidence>
<protein>
    <submittedName>
        <fullName evidence="1">Uncharacterized protein</fullName>
    </submittedName>
</protein>
<keyword evidence="2" id="KW-1185">Reference proteome</keyword>
<dbReference type="Proteomes" id="UP000814033">
    <property type="component" value="Unassembled WGS sequence"/>
</dbReference>
<sequence length="111" mass="12361">MQLRVVVSALLHPKAITLVFSFSPLKRLQHTKVNELNSYEGIDTIAFTAICITILSNGRLYEKQSPIDGHSTVHGSSAQCRFSIIFDEVTSHGSGVFPPPRRALFNQHTRI</sequence>
<accession>A0ACB8RMP8</accession>
<dbReference type="EMBL" id="MU275951">
    <property type="protein sequence ID" value="KAI0045461.1"/>
    <property type="molecule type" value="Genomic_DNA"/>
</dbReference>